<dbReference type="UniPathway" id="UPA00035">
    <property type="reaction ID" value="UER00041"/>
</dbReference>
<dbReference type="EMBL" id="CP013118">
    <property type="protein sequence ID" value="ALO16357.1"/>
    <property type="molecule type" value="Genomic_DNA"/>
</dbReference>
<accession>A0A0S2I2D0</accession>
<comment type="catalytic activity">
    <reaction evidence="3">
        <text>N-(5-phospho-beta-D-ribosyl)anthranilate + diphosphate = 5-phospho-alpha-D-ribose 1-diphosphate + anthranilate</text>
        <dbReference type="Rhea" id="RHEA:11768"/>
        <dbReference type="ChEBI" id="CHEBI:16567"/>
        <dbReference type="ChEBI" id="CHEBI:18277"/>
        <dbReference type="ChEBI" id="CHEBI:33019"/>
        <dbReference type="ChEBI" id="CHEBI:58017"/>
        <dbReference type="EC" id="2.4.2.18"/>
    </reaction>
</comment>
<evidence type="ECO:0000256" key="2">
    <source>
        <dbReference type="ARBA" id="ARBA00022679"/>
    </source>
</evidence>
<proteinExistence type="inferred from homology"/>
<dbReference type="SUPFAM" id="SSF52418">
    <property type="entry name" value="Nucleoside phosphorylase/phosphoribosyltransferase catalytic domain"/>
    <property type="match status" value="1"/>
</dbReference>
<dbReference type="InterPro" id="IPR036320">
    <property type="entry name" value="Glycosyl_Trfase_fam3_N_dom_sf"/>
</dbReference>
<keyword evidence="3" id="KW-0479">Metal-binding</keyword>
<dbReference type="GO" id="GO:0000287">
    <property type="term" value="F:magnesium ion binding"/>
    <property type="evidence" value="ECO:0007669"/>
    <property type="project" value="UniProtKB-UniRule"/>
</dbReference>
<evidence type="ECO:0000256" key="3">
    <source>
        <dbReference type="HAMAP-Rule" id="MF_00211"/>
    </source>
</evidence>
<evidence type="ECO:0000259" key="5">
    <source>
        <dbReference type="Pfam" id="PF02885"/>
    </source>
</evidence>
<organism evidence="6 7">
    <name type="scientific">Salinivirga cyanobacteriivorans</name>
    <dbReference type="NCBI Taxonomy" id="1307839"/>
    <lineage>
        <taxon>Bacteria</taxon>
        <taxon>Pseudomonadati</taxon>
        <taxon>Bacteroidota</taxon>
        <taxon>Bacteroidia</taxon>
        <taxon>Bacteroidales</taxon>
        <taxon>Salinivirgaceae</taxon>
        <taxon>Salinivirga</taxon>
    </lineage>
</organism>
<gene>
    <name evidence="6" type="primary">trpD2</name>
    <name evidence="3" type="synonym">trpD</name>
    <name evidence="6" type="ORF">L21SP5_02734</name>
</gene>
<feature type="binding site" evidence="3">
    <location>
        <position position="110"/>
    </location>
    <ligand>
        <name>anthranilate</name>
        <dbReference type="ChEBI" id="CHEBI:16567"/>
        <label>1</label>
    </ligand>
</feature>
<evidence type="ECO:0000313" key="7">
    <source>
        <dbReference type="Proteomes" id="UP000064893"/>
    </source>
</evidence>
<sequence length="332" mass="36216">MKQILNHLYQHKTLTRAEANEILKQIASAAFNTSQMAAFLGVYAMRPVTLEELSGFREAMLELQIPVDTNGFETIDLCGTGGDGKDTFNISTISSFVAAGAGLKVTKHGNYAVSSSVGSSNILEHFGYRFSQDRDKLLHELDKAGITFLHAPLFNPAMKNIAPVRKALGTKTFFNILGPMINPANPDRQLIGVFNTETARLYHYIYQQSKKDYTVVHSLDGYDEVSLTGTFKAFNRAGERNFTPRDLGLPVLQAGEIGSGDGIADSAQIFLNVLKNEATPAQKSVVIANAALAIHTAKPDKPIEESIEKAKASIEKGEAFKVFDKLMEINAS</sequence>
<dbReference type="NCBIfam" id="TIGR01245">
    <property type="entry name" value="trpD"/>
    <property type="match status" value="1"/>
</dbReference>
<comment type="pathway">
    <text evidence="3">Amino-acid biosynthesis; L-tryptophan biosynthesis; L-tryptophan from chorismate: step 2/5.</text>
</comment>
<comment type="function">
    <text evidence="3">Catalyzes the transfer of the phosphoribosyl group of 5-phosphorylribose-1-pyrophosphate (PRPP) to anthranilate to yield N-(5'-phosphoribosyl)-anthranilate (PRA).</text>
</comment>
<evidence type="ECO:0000256" key="1">
    <source>
        <dbReference type="ARBA" id="ARBA00022676"/>
    </source>
</evidence>
<dbReference type="SUPFAM" id="SSF47648">
    <property type="entry name" value="Nucleoside phosphorylase/phosphoribosyltransferase N-terminal domain"/>
    <property type="match status" value="1"/>
</dbReference>
<comment type="similarity">
    <text evidence="3">Belongs to the anthranilate phosphoribosyltransferase family.</text>
</comment>
<comment type="cofactor">
    <cofactor evidence="3">
        <name>Mg(2+)</name>
        <dbReference type="ChEBI" id="CHEBI:18420"/>
    </cofactor>
    <text evidence="3">Binds 2 magnesium ions per monomer.</text>
</comment>
<feature type="domain" description="Glycosyl transferase family 3" evidence="4">
    <location>
        <begin position="74"/>
        <end position="319"/>
    </location>
</feature>
<dbReference type="HAMAP" id="MF_00211">
    <property type="entry name" value="TrpD"/>
    <property type="match status" value="1"/>
</dbReference>
<feature type="binding site" evidence="3">
    <location>
        <begin position="107"/>
        <end position="115"/>
    </location>
    <ligand>
        <name>5-phospho-alpha-D-ribose 1-diphosphate</name>
        <dbReference type="ChEBI" id="CHEBI:58017"/>
    </ligand>
</feature>
<dbReference type="GO" id="GO:0000162">
    <property type="term" value="P:L-tryptophan biosynthetic process"/>
    <property type="evidence" value="ECO:0007669"/>
    <property type="project" value="UniProtKB-UniRule"/>
</dbReference>
<dbReference type="Gene3D" id="3.40.1030.10">
    <property type="entry name" value="Nucleoside phosphorylase/phosphoribosyltransferase catalytic domain"/>
    <property type="match status" value="1"/>
</dbReference>
<name>A0A0S2I2D0_9BACT</name>
<comment type="subunit">
    <text evidence="3">Homodimer.</text>
</comment>
<keyword evidence="3" id="KW-0822">Tryptophan biosynthesis</keyword>
<feature type="binding site" evidence="3">
    <location>
        <position position="91"/>
    </location>
    <ligand>
        <name>Mg(2+)</name>
        <dbReference type="ChEBI" id="CHEBI:18420"/>
        <label>1</label>
    </ligand>
</feature>
<dbReference type="InterPro" id="IPR035902">
    <property type="entry name" value="Nuc_phospho_transferase"/>
</dbReference>
<dbReference type="Proteomes" id="UP000064893">
    <property type="component" value="Chromosome"/>
</dbReference>
<feature type="domain" description="Glycosyl transferase family 3 N-terminal" evidence="5">
    <location>
        <begin position="2"/>
        <end position="62"/>
    </location>
</feature>
<dbReference type="OrthoDB" id="9806430at2"/>
<feature type="binding site" evidence="3">
    <location>
        <position position="79"/>
    </location>
    <ligand>
        <name>5-phospho-alpha-D-ribose 1-diphosphate</name>
        <dbReference type="ChEBI" id="CHEBI:58017"/>
    </ligand>
</feature>
<keyword evidence="3" id="KW-0028">Amino-acid biosynthesis</keyword>
<feature type="binding site" evidence="3">
    <location>
        <position position="224"/>
    </location>
    <ligand>
        <name>Mg(2+)</name>
        <dbReference type="ChEBI" id="CHEBI:18420"/>
        <label>2</label>
    </ligand>
</feature>
<keyword evidence="7" id="KW-1185">Reference proteome</keyword>
<feature type="binding site" evidence="3">
    <location>
        <position position="87"/>
    </location>
    <ligand>
        <name>5-phospho-alpha-D-ribose 1-diphosphate</name>
        <dbReference type="ChEBI" id="CHEBI:58017"/>
    </ligand>
</feature>
<dbReference type="PANTHER" id="PTHR43285">
    <property type="entry name" value="ANTHRANILATE PHOSPHORIBOSYLTRANSFERASE"/>
    <property type="match status" value="1"/>
</dbReference>
<comment type="caution">
    <text evidence="3">Lacks conserved residue(s) required for the propagation of feature annotation.</text>
</comment>
<feature type="binding site" evidence="3">
    <location>
        <position position="119"/>
    </location>
    <ligand>
        <name>5-phospho-alpha-D-ribose 1-diphosphate</name>
        <dbReference type="ChEBI" id="CHEBI:58017"/>
    </ligand>
</feature>
<dbReference type="Gene3D" id="1.20.970.10">
    <property type="entry name" value="Transferase, Pyrimidine Nucleoside Phosphorylase, Chain C"/>
    <property type="match status" value="1"/>
</dbReference>
<evidence type="ECO:0000259" key="4">
    <source>
        <dbReference type="Pfam" id="PF00591"/>
    </source>
</evidence>
<dbReference type="RefSeq" id="WP_057953737.1">
    <property type="nucleotide sequence ID" value="NZ_CP013118.1"/>
</dbReference>
<keyword evidence="1 3" id="KW-0328">Glycosyltransferase</keyword>
<keyword evidence="2 3" id="KW-0808">Transferase</keyword>
<dbReference type="InterPro" id="IPR000312">
    <property type="entry name" value="Glycosyl_Trfase_fam3"/>
</dbReference>
<dbReference type="InterPro" id="IPR005940">
    <property type="entry name" value="Anthranilate_Pribosyl_Tfrase"/>
</dbReference>
<dbReference type="GO" id="GO:0005829">
    <property type="term" value="C:cytosol"/>
    <property type="evidence" value="ECO:0007669"/>
    <property type="project" value="TreeGrafter"/>
</dbReference>
<feature type="binding site" evidence="3">
    <location>
        <position position="79"/>
    </location>
    <ligand>
        <name>anthranilate</name>
        <dbReference type="ChEBI" id="CHEBI:16567"/>
        <label>1</label>
    </ligand>
</feature>
<keyword evidence="3" id="KW-0460">Magnesium</keyword>
<dbReference type="InterPro" id="IPR017459">
    <property type="entry name" value="Glycosyl_Trfase_fam3_N_dom"/>
</dbReference>
<feature type="binding site" evidence="3">
    <location>
        <position position="224"/>
    </location>
    <ligand>
        <name>Mg(2+)</name>
        <dbReference type="ChEBI" id="CHEBI:18420"/>
        <label>1</label>
    </ligand>
</feature>
<protein>
    <recommendedName>
        <fullName evidence="3">Anthranilate phosphoribosyltransferase</fullName>
        <ecNumber evidence="3">2.4.2.18</ecNumber>
    </recommendedName>
</protein>
<dbReference type="PATRIC" id="fig|1307839.3.peg.2871"/>
<evidence type="ECO:0000313" key="6">
    <source>
        <dbReference type="EMBL" id="ALO16357.1"/>
    </source>
</evidence>
<dbReference type="Pfam" id="PF02885">
    <property type="entry name" value="Glycos_trans_3N"/>
    <property type="match status" value="1"/>
</dbReference>
<feature type="binding site" evidence="3">
    <location>
        <position position="165"/>
    </location>
    <ligand>
        <name>anthranilate</name>
        <dbReference type="ChEBI" id="CHEBI:16567"/>
        <label>2</label>
    </ligand>
</feature>
<dbReference type="PANTHER" id="PTHR43285:SF2">
    <property type="entry name" value="ANTHRANILATE PHOSPHORIBOSYLTRANSFERASE"/>
    <property type="match status" value="1"/>
</dbReference>
<feature type="binding site" evidence="3">
    <location>
        <begin position="82"/>
        <end position="83"/>
    </location>
    <ligand>
        <name>5-phospho-alpha-D-ribose 1-diphosphate</name>
        <dbReference type="ChEBI" id="CHEBI:58017"/>
    </ligand>
</feature>
<reference evidence="6 7" key="1">
    <citation type="submission" date="2015-11" db="EMBL/GenBank/DDBJ databases">
        <title>Description and complete genome sequence of a novel strain predominating in hypersaline microbial mats and representing a new family of the Bacteriodetes phylum.</title>
        <authorList>
            <person name="Spring S."/>
            <person name="Bunk B."/>
            <person name="Sproer C."/>
            <person name="Klenk H.-P."/>
        </authorList>
    </citation>
    <scope>NUCLEOTIDE SEQUENCE [LARGE SCALE GENOMIC DNA]</scope>
    <source>
        <strain evidence="6 7">L21-Spi-D4</strain>
    </source>
</reference>
<dbReference type="GO" id="GO:0004048">
    <property type="term" value="F:anthranilate phosphoribosyltransferase activity"/>
    <property type="evidence" value="ECO:0007669"/>
    <property type="project" value="UniProtKB-UniRule"/>
</dbReference>
<feature type="binding site" evidence="3">
    <location>
        <position position="223"/>
    </location>
    <ligand>
        <name>Mg(2+)</name>
        <dbReference type="ChEBI" id="CHEBI:18420"/>
        <label>2</label>
    </ligand>
</feature>
<dbReference type="KEGG" id="blq:L21SP5_02734"/>
<dbReference type="EC" id="2.4.2.18" evidence="3"/>
<dbReference type="Pfam" id="PF00591">
    <property type="entry name" value="Glycos_transf_3"/>
    <property type="match status" value="1"/>
</dbReference>
<dbReference type="AlphaFoldDB" id="A0A0S2I2D0"/>
<keyword evidence="3" id="KW-0057">Aromatic amino acid biosynthesis</keyword>
<feature type="binding site" evidence="3">
    <location>
        <begin position="89"/>
        <end position="92"/>
    </location>
    <ligand>
        <name>5-phospho-alpha-D-ribose 1-diphosphate</name>
        <dbReference type="ChEBI" id="CHEBI:58017"/>
    </ligand>
</feature>
<dbReference type="STRING" id="1307839.L21SP5_02734"/>